<evidence type="ECO:0000256" key="2">
    <source>
        <dbReference type="ARBA" id="ARBA00012951"/>
    </source>
</evidence>
<keyword evidence="10" id="KW-1185">Reference proteome</keyword>
<keyword evidence="7" id="KW-0472">Membrane</keyword>
<feature type="transmembrane region" description="Helical" evidence="7">
    <location>
        <begin position="342"/>
        <end position="364"/>
    </location>
</feature>
<keyword evidence="7" id="KW-1133">Transmembrane helix</keyword>
<name>A0ABW0CIK3_STRCD</name>
<dbReference type="Pfam" id="PF13631">
    <property type="entry name" value="Cytochrom_B_N_2"/>
    <property type="match status" value="1"/>
</dbReference>
<dbReference type="InterPro" id="IPR027387">
    <property type="entry name" value="Cytb/b6-like_sf"/>
</dbReference>
<feature type="transmembrane region" description="Helical" evidence="7">
    <location>
        <begin position="187"/>
        <end position="209"/>
    </location>
</feature>
<dbReference type="PANTHER" id="PTHR19271:SF16">
    <property type="entry name" value="CYTOCHROME B"/>
    <property type="match status" value="1"/>
</dbReference>
<evidence type="ECO:0000256" key="1">
    <source>
        <dbReference type="ARBA" id="ARBA00001971"/>
    </source>
</evidence>
<feature type="region of interest" description="Disordered" evidence="6">
    <location>
        <begin position="1"/>
        <end position="24"/>
    </location>
</feature>
<comment type="catalytic activity">
    <reaction evidence="4">
        <text>a quinol + 2 Fe(III)-[cytochrome c](out) = a quinone + 2 Fe(II)-[cytochrome c](out) + 2 H(+)(out)</text>
        <dbReference type="Rhea" id="RHEA:11484"/>
        <dbReference type="Rhea" id="RHEA-COMP:10350"/>
        <dbReference type="Rhea" id="RHEA-COMP:14399"/>
        <dbReference type="ChEBI" id="CHEBI:15378"/>
        <dbReference type="ChEBI" id="CHEBI:24646"/>
        <dbReference type="ChEBI" id="CHEBI:29033"/>
        <dbReference type="ChEBI" id="CHEBI:29034"/>
        <dbReference type="ChEBI" id="CHEBI:132124"/>
        <dbReference type="EC" id="7.1.1.8"/>
    </reaction>
</comment>
<evidence type="ECO:0000313" key="9">
    <source>
        <dbReference type="EMBL" id="MFC5214671.1"/>
    </source>
</evidence>
<organism evidence="9 10">
    <name type="scientific">Streptomyces coerulescens</name>
    <dbReference type="NCBI Taxonomy" id="29304"/>
    <lineage>
        <taxon>Bacteria</taxon>
        <taxon>Bacillati</taxon>
        <taxon>Actinomycetota</taxon>
        <taxon>Actinomycetes</taxon>
        <taxon>Kitasatosporales</taxon>
        <taxon>Streptomycetaceae</taxon>
        <taxon>Streptomyces</taxon>
    </lineage>
</organism>
<evidence type="ECO:0000256" key="5">
    <source>
        <dbReference type="ARBA" id="ARBA00029568"/>
    </source>
</evidence>
<proteinExistence type="predicted"/>
<dbReference type="EC" id="7.1.1.8" evidence="2"/>
<dbReference type="PROSITE" id="PS51002">
    <property type="entry name" value="CYTB_NTER"/>
    <property type="match status" value="1"/>
</dbReference>
<feature type="transmembrane region" description="Helical" evidence="7">
    <location>
        <begin position="155"/>
        <end position="175"/>
    </location>
</feature>
<dbReference type="Gene3D" id="1.20.810.10">
    <property type="entry name" value="Cytochrome Bc1 Complex, Chain C"/>
    <property type="match status" value="1"/>
</dbReference>
<dbReference type="InterPro" id="IPR016174">
    <property type="entry name" value="Di-haem_cyt_TM"/>
</dbReference>
<feature type="compositionally biased region" description="Gly residues" evidence="6">
    <location>
        <begin position="1"/>
        <end position="10"/>
    </location>
</feature>
<dbReference type="Proteomes" id="UP001596263">
    <property type="component" value="Unassembled WGS sequence"/>
</dbReference>
<comment type="caution">
    <text evidence="9">The sequence shown here is derived from an EMBL/GenBank/DDBJ whole genome shotgun (WGS) entry which is preliminary data.</text>
</comment>
<feature type="transmembrane region" description="Helical" evidence="7">
    <location>
        <begin position="54"/>
        <end position="78"/>
    </location>
</feature>
<reference evidence="10" key="1">
    <citation type="journal article" date="2019" name="Int. J. Syst. Evol. Microbiol.">
        <title>The Global Catalogue of Microorganisms (GCM) 10K type strain sequencing project: providing services to taxonomists for standard genome sequencing and annotation.</title>
        <authorList>
            <consortium name="The Broad Institute Genomics Platform"/>
            <consortium name="The Broad Institute Genome Sequencing Center for Infectious Disease"/>
            <person name="Wu L."/>
            <person name="Ma J."/>
        </authorList>
    </citation>
    <scope>NUCLEOTIDE SEQUENCE [LARGE SCALE GENOMIC DNA]</scope>
    <source>
        <strain evidence="10">KCTC 42586</strain>
    </source>
</reference>
<accession>A0ABW0CIK3</accession>
<dbReference type="PANTHER" id="PTHR19271">
    <property type="entry name" value="CYTOCHROME B"/>
    <property type="match status" value="1"/>
</dbReference>
<gene>
    <name evidence="9" type="ORF">ACFPQ9_12625</name>
</gene>
<evidence type="ECO:0000256" key="4">
    <source>
        <dbReference type="ARBA" id="ARBA00029351"/>
    </source>
</evidence>
<evidence type="ECO:0000313" key="10">
    <source>
        <dbReference type="Proteomes" id="UP001596263"/>
    </source>
</evidence>
<feature type="transmembrane region" description="Helical" evidence="7">
    <location>
        <begin position="384"/>
        <end position="404"/>
    </location>
</feature>
<dbReference type="SUPFAM" id="SSF81342">
    <property type="entry name" value="Transmembrane di-heme cytochromes"/>
    <property type="match status" value="1"/>
</dbReference>
<dbReference type="EMBL" id="JBHSKM010000007">
    <property type="protein sequence ID" value="MFC5214671.1"/>
    <property type="molecule type" value="Genomic_DNA"/>
</dbReference>
<feature type="transmembrane region" description="Helical" evidence="7">
    <location>
        <begin position="124"/>
        <end position="143"/>
    </location>
</feature>
<evidence type="ECO:0000256" key="6">
    <source>
        <dbReference type="SAM" id="MobiDB-lite"/>
    </source>
</evidence>
<comment type="cofactor">
    <cofactor evidence="1">
        <name>heme</name>
        <dbReference type="ChEBI" id="CHEBI:30413"/>
    </cofactor>
</comment>
<evidence type="ECO:0000256" key="7">
    <source>
        <dbReference type="SAM" id="Phobius"/>
    </source>
</evidence>
<dbReference type="InterPro" id="IPR005797">
    <property type="entry name" value="Cyt_b/b6_N"/>
</dbReference>
<sequence length="550" mass="60989">MDGAGSGNGAAAGARRAAPPGKGERVADWADGRLGLYALAKANMRKVFPDHWSFMLGEVCLYSFLVLILTGVYLTLFFEPSTAEVVYNGTYEPLNGVLMTRAYESTLDISFDVRGGLLIRQIHHWAALVFVTGMLVHMMRVFFTGAFRKPRELNWVFGWTLLMLGIITGLTGYSLPDDLLSGTGLRFAYGAILSVPIVGTYLAFFLFGGEFPGEDFIARLYPVHILLLPGIMLGLVVAHLILVFYHKHTQYPGPGRDQKSVVGMPFLPVYMAKAGGFFFLVFGVLALMGGVASINPVWAFGPYRPDLVTTGAQPDWYLGFSEGLIRVMPGWELNAWGHTLELGVFIPFSLFPLILLALGLYPFLEAWVTGDRREHHILDRPRNVPVRTGLGAAWLSLYVVLLIGGGNDIVATHLHLSINVITWFVRIAVFVVPVLTYVVTKRICLGLQRRDRDKVLHGRETGTVKRLPHGEYIEVHEPLTQGQLFTLTQHEQHPPYEIGPTVDANGVRRRVTPAQRMRAGLARVMFGSAARIEKPTVAEYREVTSGDHHH</sequence>
<keyword evidence="7" id="KW-0812">Transmembrane</keyword>
<feature type="domain" description="Cytochrome b/b6 N-terminal region profile" evidence="8">
    <location>
        <begin position="26"/>
        <end position="252"/>
    </location>
</feature>
<protein>
    <recommendedName>
        <fullName evidence="3">Cytochrome bc1 complex cytochrome b subunit</fullName>
        <ecNumber evidence="2">7.1.1.8</ecNumber>
    </recommendedName>
    <alternativeName>
        <fullName evidence="5">Cytochrome bc1 reductase complex subunit QcrB</fullName>
    </alternativeName>
</protein>
<feature type="transmembrane region" description="Helical" evidence="7">
    <location>
        <begin position="266"/>
        <end position="294"/>
    </location>
</feature>
<feature type="transmembrane region" description="Helical" evidence="7">
    <location>
        <begin position="416"/>
        <end position="440"/>
    </location>
</feature>
<feature type="compositionally biased region" description="Low complexity" evidence="6">
    <location>
        <begin position="11"/>
        <end position="21"/>
    </location>
</feature>
<feature type="transmembrane region" description="Helical" evidence="7">
    <location>
        <begin position="221"/>
        <end position="245"/>
    </location>
</feature>
<evidence type="ECO:0000259" key="8">
    <source>
        <dbReference type="PROSITE" id="PS51002"/>
    </source>
</evidence>
<dbReference type="RefSeq" id="WP_380851448.1">
    <property type="nucleotide sequence ID" value="NZ_JBHSKM010000007.1"/>
</dbReference>
<evidence type="ECO:0000256" key="3">
    <source>
        <dbReference type="ARBA" id="ARBA00016116"/>
    </source>
</evidence>